<dbReference type="KEGG" id="scm:SCHCO_02511044"/>
<dbReference type="InParanoid" id="D8QCL7"/>
<evidence type="ECO:0000256" key="2">
    <source>
        <dbReference type="SAM" id="SignalP"/>
    </source>
</evidence>
<evidence type="ECO:0000256" key="1">
    <source>
        <dbReference type="SAM" id="MobiDB-lite"/>
    </source>
</evidence>
<keyword evidence="2" id="KW-0732">Signal</keyword>
<dbReference type="eggNOG" id="ENOG502T0AE">
    <property type="taxonomic scope" value="Eukaryota"/>
</dbReference>
<evidence type="ECO:0000313" key="4">
    <source>
        <dbReference type="Proteomes" id="UP000007431"/>
    </source>
</evidence>
<feature type="region of interest" description="Disordered" evidence="1">
    <location>
        <begin position="376"/>
        <end position="397"/>
    </location>
</feature>
<gene>
    <name evidence="3" type="ORF">SCHCODRAFT_236711</name>
</gene>
<dbReference type="EMBL" id="GL377309">
    <property type="protein sequence ID" value="EFI94549.1"/>
    <property type="molecule type" value="Genomic_DNA"/>
</dbReference>
<keyword evidence="4" id="KW-1185">Reference proteome</keyword>
<evidence type="ECO:0000313" key="3">
    <source>
        <dbReference type="EMBL" id="EFI94549.1"/>
    </source>
</evidence>
<feature type="chain" id="PRO_5003120747" evidence="2">
    <location>
        <begin position="22"/>
        <end position="634"/>
    </location>
</feature>
<dbReference type="AlphaFoldDB" id="D8QCL7"/>
<organism evidence="4">
    <name type="scientific">Schizophyllum commune (strain H4-8 / FGSC 9210)</name>
    <name type="common">Split gill fungus</name>
    <dbReference type="NCBI Taxonomy" id="578458"/>
    <lineage>
        <taxon>Eukaryota</taxon>
        <taxon>Fungi</taxon>
        <taxon>Dikarya</taxon>
        <taxon>Basidiomycota</taxon>
        <taxon>Agaricomycotina</taxon>
        <taxon>Agaricomycetes</taxon>
        <taxon>Agaricomycetidae</taxon>
        <taxon>Agaricales</taxon>
        <taxon>Schizophyllaceae</taxon>
        <taxon>Schizophyllum</taxon>
    </lineage>
</organism>
<dbReference type="GeneID" id="9591278"/>
<name>D8QCL7_SCHCM</name>
<protein>
    <submittedName>
        <fullName evidence="3">Uncharacterized protein</fullName>
    </submittedName>
</protein>
<dbReference type="VEuPathDB" id="FungiDB:SCHCODRAFT_02511044"/>
<dbReference type="OrthoDB" id="5803672at2759"/>
<feature type="signal peptide" evidence="2">
    <location>
        <begin position="1"/>
        <end position="21"/>
    </location>
</feature>
<sequence length="634" mass="67287">MLRYLWATLYSLISWETLRDASPSPSDCLSAPSLPALAACYANYTVPAAHYDAASYATAQPKDYEVLAFRAAIHRMLDISNGAADCFGTELPVALQSIYSVHSFVDQENGEAYCVLAEKHILNGSYAYGWGFMAVPDKKITPGRYSALQHPRIDVHLSAPHPWFDGPVDTQAASLFTQARARSLFISGRHRRAFEAPSDCEAESPSGTIYYATDPAHSTVAIKDWQDAHGGGGCPTASCAYIQFHGKAETSCPQDVAFISSGLGHDPASLAWYLKTDLPARRLQAALTDAFPAWKISLPTDSPCILTASKTVFGKYVNGVPLGELCGTVATPEKATGAFVHVEQAIEARGEGAYEGRASFLRFGIVQRSVGEYDTTVSASSSSSSSSSAPKRLISMRRAGRDEDVPIRLLLGRIGRAGMTCGAVASAAADLVGCGRKASAAASWGRDDEEQPRARGCTSPTERRFEAGVGVGGASSSVIVRPPRSGRAHVLAATTIGVRSYSEGGWAEYVRESEGVGGKWTPRAASQGVDAGSFKIGRGLEGILQNYGGYRGVGGCRSAASGSDQSAEPDLPRAGISASFSSEFVDLREAFHGCIDLRPLAILPPLRLTGDTVAHRLLRAQGKTCFDITEPTAP</sequence>
<reference evidence="3 4" key="1">
    <citation type="journal article" date="2010" name="Nat. Biotechnol.">
        <title>Genome sequence of the model mushroom Schizophyllum commune.</title>
        <authorList>
            <person name="Ohm R.A."/>
            <person name="de Jong J.F."/>
            <person name="Lugones L.G."/>
            <person name="Aerts A."/>
            <person name="Kothe E."/>
            <person name="Stajich J.E."/>
            <person name="de Vries R.P."/>
            <person name="Record E."/>
            <person name="Levasseur A."/>
            <person name="Baker S.E."/>
            <person name="Bartholomew K.A."/>
            <person name="Coutinho P.M."/>
            <person name="Erdmann S."/>
            <person name="Fowler T.J."/>
            <person name="Gathman A.C."/>
            <person name="Lombard V."/>
            <person name="Henrissat B."/>
            <person name="Knabe N."/>
            <person name="Kuees U."/>
            <person name="Lilly W.W."/>
            <person name="Lindquist E."/>
            <person name="Lucas S."/>
            <person name="Magnuson J.K."/>
            <person name="Piumi F."/>
            <person name="Raudaskoski M."/>
            <person name="Salamov A."/>
            <person name="Schmutz J."/>
            <person name="Schwarze F.W.M.R."/>
            <person name="vanKuyk P.A."/>
            <person name="Horton J.S."/>
            <person name="Grigoriev I.V."/>
            <person name="Woesten H.A.B."/>
        </authorList>
    </citation>
    <scope>NUCLEOTIDE SEQUENCE [LARGE SCALE GENOMIC DNA]</scope>
    <source>
        <strain evidence="4">H4-8 / FGSC 9210</strain>
    </source>
</reference>
<dbReference type="RefSeq" id="XP_003029452.1">
    <property type="nucleotide sequence ID" value="XM_003029406.1"/>
</dbReference>
<feature type="compositionally biased region" description="Low complexity" evidence="1">
    <location>
        <begin position="378"/>
        <end position="389"/>
    </location>
</feature>
<dbReference type="HOGENOM" id="CLU_431580_0_0_1"/>
<dbReference type="Proteomes" id="UP000007431">
    <property type="component" value="Unassembled WGS sequence"/>
</dbReference>
<proteinExistence type="predicted"/>
<accession>D8QCL7</accession>